<comment type="similarity">
    <text evidence="6">Belongs to the major facilitator superfamily. Allantoate permease family.</text>
</comment>
<feature type="domain" description="Major facilitator superfamily (MFS) profile" evidence="8">
    <location>
        <begin position="67"/>
        <end position="480"/>
    </location>
</feature>
<dbReference type="PANTHER" id="PTHR43791">
    <property type="entry name" value="PERMEASE-RELATED"/>
    <property type="match status" value="1"/>
</dbReference>
<name>A0A060T0C1_BLAAD</name>
<comment type="subcellular location">
    <subcellularLocation>
        <location evidence="1">Membrane</location>
        <topology evidence="1">Multi-pass membrane protein</topology>
    </subcellularLocation>
</comment>
<feature type="transmembrane region" description="Helical" evidence="7">
    <location>
        <begin position="196"/>
        <end position="214"/>
    </location>
</feature>
<evidence type="ECO:0000256" key="3">
    <source>
        <dbReference type="ARBA" id="ARBA00022692"/>
    </source>
</evidence>
<dbReference type="EMBL" id="HG937693">
    <property type="protein sequence ID" value="CDP34418.1"/>
    <property type="molecule type" value="Genomic_DNA"/>
</dbReference>
<dbReference type="Gene3D" id="1.20.1250.20">
    <property type="entry name" value="MFS general substrate transporter like domains"/>
    <property type="match status" value="2"/>
</dbReference>
<feature type="transmembrane region" description="Helical" evidence="7">
    <location>
        <begin position="288"/>
        <end position="307"/>
    </location>
</feature>
<reference evidence="9" key="1">
    <citation type="submission" date="2014-02" db="EMBL/GenBank/DDBJ databases">
        <authorList>
            <person name="Genoscope - CEA"/>
        </authorList>
    </citation>
    <scope>NUCLEOTIDE SEQUENCE</scope>
    <source>
        <strain evidence="9">LS3</strain>
    </source>
</reference>
<sequence length="509" mass="56748">MKDKENATNVEVMEDPNDVDIDKREQYVKKAGHDKAEVLVPDNMTLEDIGATEEEIKKLTRKIDFTIIPFLAVCYVFYYVDKTTLSYAAIFGIKEDLNLHGTQYNWLSSVFYIGFFFWQFPTNFLLLKFPVARYLGINIFFWGAFLMIQAACPSFATLAVVRILGGAAEAVSDPAFMLITSIWYTRRQQPVRFGTWYAANGLGIAVGGLLGYGIGHIKGSLPSWKYEFLIIGALCASWGITVALFLPSNPVDSKFLTTREKQILLIRLRENQTGIESKVFKWQQVKEALLDVKCIAFAVIAMIGNVPNGGISNFGTLIIQGFGFSTLGTTLLQVPYGAVIIISLLSSVWVNDKVGANKRCLVAILYILPNVCGAFGLYFLPQDNKGGRLTCYYLTGPYNAAFVIVLSLATANIAGHTKKVTCNAMVFLGFCIGNFVSPFFYLTSQAPQYQLGIGSMLFSHFVEIALLALLALYLRRENKKREATSDASDFSNAFLDMTDKENLNFRYIY</sequence>
<accession>A0A060T0C1</accession>
<feature type="transmembrane region" description="Helical" evidence="7">
    <location>
        <begin position="226"/>
        <end position="246"/>
    </location>
</feature>
<evidence type="ECO:0000256" key="5">
    <source>
        <dbReference type="ARBA" id="ARBA00023136"/>
    </source>
</evidence>
<feature type="transmembrane region" description="Helical" evidence="7">
    <location>
        <begin position="139"/>
        <end position="161"/>
    </location>
</feature>
<dbReference type="InterPro" id="IPR011701">
    <property type="entry name" value="MFS"/>
</dbReference>
<organism evidence="9">
    <name type="scientific">Blastobotrys adeninivorans</name>
    <name type="common">Yeast</name>
    <name type="synonym">Arxula adeninivorans</name>
    <dbReference type="NCBI Taxonomy" id="409370"/>
    <lineage>
        <taxon>Eukaryota</taxon>
        <taxon>Fungi</taxon>
        <taxon>Dikarya</taxon>
        <taxon>Ascomycota</taxon>
        <taxon>Saccharomycotina</taxon>
        <taxon>Dipodascomycetes</taxon>
        <taxon>Dipodascales</taxon>
        <taxon>Trichomonascaceae</taxon>
        <taxon>Blastobotrys</taxon>
    </lineage>
</organism>
<keyword evidence="2" id="KW-0813">Transport</keyword>
<proteinExistence type="inferred from homology"/>
<feature type="transmembrane region" description="Helical" evidence="7">
    <location>
        <begin position="167"/>
        <end position="184"/>
    </location>
</feature>
<feature type="transmembrane region" description="Helical" evidence="7">
    <location>
        <begin position="106"/>
        <end position="127"/>
    </location>
</feature>
<evidence type="ECO:0000259" key="8">
    <source>
        <dbReference type="PROSITE" id="PS50850"/>
    </source>
</evidence>
<dbReference type="InterPro" id="IPR036259">
    <property type="entry name" value="MFS_trans_sf"/>
</dbReference>
<evidence type="ECO:0000256" key="6">
    <source>
        <dbReference type="ARBA" id="ARBA00037968"/>
    </source>
</evidence>
<feature type="transmembrane region" description="Helical" evidence="7">
    <location>
        <begin position="63"/>
        <end position="80"/>
    </location>
</feature>
<dbReference type="FunFam" id="1.20.1250.20:FF:000064">
    <property type="entry name" value="MFS allantoate transporter"/>
    <property type="match status" value="1"/>
</dbReference>
<feature type="transmembrane region" description="Helical" evidence="7">
    <location>
        <begin position="453"/>
        <end position="474"/>
    </location>
</feature>
<keyword evidence="5 7" id="KW-0472">Membrane</keyword>
<evidence type="ECO:0000256" key="2">
    <source>
        <dbReference type="ARBA" id="ARBA00022448"/>
    </source>
</evidence>
<evidence type="ECO:0000256" key="7">
    <source>
        <dbReference type="SAM" id="Phobius"/>
    </source>
</evidence>
<feature type="transmembrane region" description="Helical" evidence="7">
    <location>
        <begin position="361"/>
        <end position="380"/>
    </location>
</feature>
<dbReference type="GO" id="GO:0022857">
    <property type="term" value="F:transmembrane transporter activity"/>
    <property type="evidence" value="ECO:0007669"/>
    <property type="project" value="InterPro"/>
</dbReference>
<evidence type="ECO:0000313" key="9">
    <source>
        <dbReference type="EMBL" id="CDP34418.1"/>
    </source>
</evidence>
<gene>
    <name evidence="9" type="ORF">GNLVRS02_ARAD1C11858g</name>
</gene>
<evidence type="ECO:0000256" key="4">
    <source>
        <dbReference type="ARBA" id="ARBA00022989"/>
    </source>
</evidence>
<keyword evidence="4 7" id="KW-1133">Transmembrane helix</keyword>
<dbReference type="GO" id="GO:0016020">
    <property type="term" value="C:membrane"/>
    <property type="evidence" value="ECO:0007669"/>
    <property type="project" value="UniProtKB-SubCell"/>
</dbReference>
<dbReference type="InterPro" id="IPR020846">
    <property type="entry name" value="MFS_dom"/>
</dbReference>
<dbReference type="SUPFAM" id="SSF103473">
    <property type="entry name" value="MFS general substrate transporter"/>
    <property type="match status" value="1"/>
</dbReference>
<evidence type="ECO:0000256" key="1">
    <source>
        <dbReference type="ARBA" id="ARBA00004141"/>
    </source>
</evidence>
<dbReference type="PhylomeDB" id="A0A060T0C1"/>
<feature type="transmembrane region" description="Helical" evidence="7">
    <location>
        <begin position="392"/>
        <end position="413"/>
    </location>
</feature>
<reference evidence="9" key="2">
    <citation type="submission" date="2014-06" db="EMBL/GenBank/DDBJ databases">
        <title>The complete genome of Blastobotrys (Arxula) adeninivorans LS3 - a yeast of biotechnological interest.</title>
        <authorList>
            <person name="Kunze G."/>
            <person name="Gaillardin C."/>
            <person name="Czernicka M."/>
            <person name="Durrens P."/>
            <person name="Martin T."/>
            <person name="Boer E."/>
            <person name="Gabaldon T."/>
            <person name="Cruz J."/>
            <person name="Talla E."/>
            <person name="Marck C."/>
            <person name="Goffeau A."/>
            <person name="Barbe V."/>
            <person name="Baret P."/>
            <person name="Baronian K."/>
            <person name="Beier S."/>
            <person name="Bleykasten C."/>
            <person name="Bode R."/>
            <person name="Casaregola S."/>
            <person name="Despons L."/>
            <person name="Fairhead C."/>
            <person name="Giersberg M."/>
            <person name="Gierski P."/>
            <person name="Hahnel U."/>
            <person name="Hartmann A."/>
            <person name="Jankowska D."/>
            <person name="Jubin C."/>
            <person name="Jung P."/>
            <person name="Lafontaine I."/>
            <person name="Leh-Louis V."/>
            <person name="Lemaire M."/>
            <person name="Marcet-Houben M."/>
            <person name="Mascher M."/>
            <person name="Morel G."/>
            <person name="Richard G.-F."/>
            <person name="Riechen J."/>
            <person name="Sacerdot C."/>
            <person name="Sarkar A."/>
            <person name="Savel G."/>
            <person name="Schacherer J."/>
            <person name="Sherman D."/>
            <person name="Straub M.-L."/>
            <person name="Stein N."/>
            <person name="Thierry A."/>
            <person name="Trautwein-Schult A."/>
            <person name="Westhof E."/>
            <person name="Worch S."/>
            <person name="Dujon B."/>
            <person name="Souciet J.-L."/>
            <person name="Wincker P."/>
            <person name="Scholz U."/>
            <person name="Neuveglise N."/>
        </authorList>
    </citation>
    <scope>NUCLEOTIDE SEQUENCE</scope>
    <source>
        <strain evidence="9">LS3</strain>
    </source>
</reference>
<dbReference type="Pfam" id="PF07690">
    <property type="entry name" value="MFS_1"/>
    <property type="match status" value="1"/>
</dbReference>
<dbReference type="PANTHER" id="PTHR43791:SF26">
    <property type="entry name" value="ALLANTOATE TRANSPORTER, PUTATIVE (AFU_ORTHOLOGUE AFUA_5G09470)-RELATED"/>
    <property type="match status" value="1"/>
</dbReference>
<protein>
    <submittedName>
        <fullName evidence="9">ARAD1C11858p</fullName>
    </submittedName>
</protein>
<dbReference type="PROSITE" id="PS50850">
    <property type="entry name" value="MFS"/>
    <property type="match status" value="1"/>
</dbReference>
<feature type="transmembrane region" description="Helical" evidence="7">
    <location>
        <begin position="327"/>
        <end position="349"/>
    </location>
</feature>
<dbReference type="AlphaFoldDB" id="A0A060T0C1"/>
<feature type="transmembrane region" description="Helical" evidence="7">
    <location>
        <begin position="420"/>
        <end position="441"/>
    </location>
</feature>
<keyword evidence="3 7" id="KW-0812">Transmembrane</keyword>